<reference evidence="1" key="1">
    <citation type="journal article" date="2022" name="Front. Microbiol.">
        <title>New perspectives on an old grouping: The genomic and phenotypic variability of Oxalobacter formigenes and the implications for calcium oxalate stone prevention.</title>
        <authorList>
            <person name="Chmiel J.A."/>
            <person name="Carr C."/>
            <person name="Stuivenberg G.A."/>
            <person name="Venema R."/>
            <person name="Chanyi R.M."/>
            <person name="Al K.F."/>
            <person name="Giguere D."/>
            <person name="Say H."/>
            <person name="Akouris P.P."/>
            <person name="Dominguez Romero S.A."/>
            <person name="Kwong A."/>
            <person name="Tai V."/>
            <person name="Koval S.F."/>
            <person name="Razvi H."/>
            <person name="Bjazevic J."/>
            <person name="Burton J.P."/>
        </authorList>
    </citation>
    <scope>NUCLEOTIDE SEQUENCE</scope>
    <source>
        <strain evidence="1">WoOx3</strain>
    </source>
</reference>
<evidence type="ECO:0000313" key="1">
    <source>
        <dbReference type="EMBL" id="WAW11176.1"/>
    </source>
</evidence>
<evidence type="ECO:0008006" key="3">
    <source>
        <dbReference type="Google" id="ProtNLM"/>
    </source>
</evidence>
<protein>
    <recommendedName>
        <fullName evidence="3">Lipoprotein</fullName>
    </recommendedName>
</protein>
<dbReference type="RefSeq" id="WP_269310286.1">
    <property type="nucleotide sequence ID" value="NZ_CP098242.1"/>
</dbReference>
<sequence length="197" mass="22456">MKLKTAENPSRDKRPLWLSFIMLSLAALILAGCARPNEDNVKQMLSTTYQCKWLELGSYEKVESLPGIWSYVLRYQFKLSFVNGEEGARQFMKGMVNTTPGVTDWQKVLENPKAHAYIRNDCSLPAQKIMEQIAIHTYIQLDDKKVSQVEIPMTITINGWAEMTPGRGGWNMDMRRDKVDPQYVLTSPLPKKALSGK</sequence>
<proteinExistence type="predicted"/>
<dbReference type="PROSITE" id="PS51257">
    <property type="entry name" value="PROKAR_LIPOPROTEIN"/>
    <property type="match status" value="1"/>
</dbReference>
<organism evidence="1 2">
    <name type="scientific">Oxalobacter vibrioformis</name>
    <dbReference type="NCBI Taxonomy" id="933080"/>
    <lineage>
        <taxon>Bacteria</taxon>
        <taxon>Pseudomonadati</taxon>
        <taxon>Pseudomonadota</taxon>
        <taxon>Betaproteobacteria</taxon>
        <taxon>Burkholderiales</taxon>
        <taxon>Oxalobacteraceae</taxon>
        <taxon>Oxalobacter</taxon>
    </lineage>
</organism>
<accession>A0A9E9P5K4</accession>
<dbReference type="EMBL" id="CP098242">
    <property type="protein sequence ID" value="WAW11176.1"/>
    <property type="molecule type" value="Genomic_DNA"/>
</dbReference>
<dbReference type="AlphaFoldDB" id="A0A9E9P5K4"/>
<dbReference type="Proteomes" id="UP001156215">
    <property type="component" value="Chromosome"/>
</dbReference>
<gene>
    <name evidence="1" type="ORF">NB640_05975</name>
</gene>
<name>A0A9E9P5K4_9BURK</name>
<keyword evidence="2" id="KW-1185">Reference proteome</keyword>
<evidence type="ECO:0000313" key="2">
    <source>
        <dbReference type="Proteomes" id="UP001156215"/>
    </source>
</evidence>
<dbReference type="KEGG" id="ovb:NB640_05975"/>